<proteinExistence type="predicted"/>
<keyword evidence="3" id="KW-1185">Reference proteome</keyword>
<protein>
    <submittedName>
        <fullName evidence="2">Uncharacterized protein</fullName>
    </submittedName>
</protein>
<accession>A0A498PZI9</accession>
<organism evidence="2 3">
    <name type="scientific">Mycobacterium attenuatum</name>
    <dbReference type="NCBI Taxonomy" id="2341086"/>
    <lineage>
        <taxon>Bacteria</taxon>
        <taxon>Bacillati</taxon>
        <taxon>Actinomycetota</taxon>
        <taxon>Actinomycetes</taxon>
        <taxon>Mycobacteriales</taxon>
        <taxon>Mycobacteriaceae</taxon>
        <taxon>Mycobacterium</taxon>
    </lineage>
</organism>
<sequence>MVRTSMSERPRGLTDAQNRPVLTTASRDARFALFIK</sequence>
<evidence type="ECO:0000256" key="1">
    <source>
        <dbReference type="SAM" id="MobiDB-lite"/>
    </source>
</evidence>
<name>A0A498PZI9_9MYCO</name>
<dbReference type="Proteomes" id="UP000273307">
    <property type="component" value="Unassembled WGS sequence"/>
</dbReference>
<dbReference type="EMBL" id="UPHP01000054">
    <property type="protein sequence ID" value="VBA38134.1"/>
    <property type="molecule type" value="Genomic_DNA"/>
</dbReference>
<gene>
    <name evidence="2" type="ORF">LAUMK136_02289</name>
</gene>
<reference evidence="2 3" key="1">
    <citation type="submission" date="2018-09" db="EMBL/GenBank/DDBJ databases">
        <authorList>
            <person name="Tagini F."/>
        </authorList>
    </citation>
    <scope>NUCLEOTIDE SEQUENCE [LARGE SCALE GENOMIC DNA]</scope>
    <source>
        <strain evidence="2 3">MK136</strain>
    </source>
</reference>
<evidence type="ECO:0000313" key="3">
    <source>
        <dbReference type="Proteomes" id="UP000273307"/>
    </source>
</evidence>
<dbReference type="AlphaFoldDB" id="A0A498PZI9"/>
<feature type="compositionally biased region" description="Basic and acidic residues" evidence="1">
    <location>
        <begin position="1"/>
        <end position="12"/>
    </location>
</feature>
<evidence type="ECO:0000313" key="2">
    <source>
        <dbReference type="EMBL" id="VBA38134.1"/>
    </source>
</evidence>
<feature type="region of interest" description="Disordered" evidence="1">
    <location>
        <begin position="1"/>
        <end position="21"/>
    </location>
</feature>